<dbReference type="PROSITE" id="PS51192">
    <property type="entry name" value="HELICASE_ATP_BIND_1"/>
    <property type="match status" value="1"/>
</dbReference>
<keyword evidence="14" id="KW-1185">Reference proteome</keyword>
<evidence type="ECO:0000259" key="11">
    <source>
        <dbReference type="PROSITE" id="PS51192"/>
    </source>
</evidence>
<dbReference type="GO" id="GO:0016787">
    <property type="term" value="F:hydrolase activity"/>
    <property type="evidence" value="ECO:0007669"/>
    <property type="project" value="UniProtKB-KW"/>
</dbReference>
<evidence type="ECO:0000256" key="3">
    <source>
        <dbReference type="ARBA" id="ARBA00022741"/>
    </source>
</evidence>
<dbReference type="GO" id="GO:0003724">
    <property type="term" value="F:RNA helicase activity"/>
    <property type="evidence" value="ECO:0007669"/>
    <property type="project" value="UniProtKB-EC"/>
</dbReference>
<feature type="region of interest" description="Disordered" evidence="9">
    <location>
        <begin position="709"/>
        <end position="731"/>
    </location>
</feature>
<keyword evidence="6 8" id="KW-0067">ATP-binding</keyword>
<dbReference type="InterPro" id="IPR001650">
    <property type="entry name" value="Helicase_C-like"/>
</dbReference>
<dbReference type="Pfam" id="PF26142">
    <property type="entry name" value="DD_DDX21-DDX50"/>
    <property type="match status" value="1"/>
</dbReference>
<feature type="domain" description="Helicase C-terminal" evidence="12">
    <location>
        <begin position="333"/>
        <end position="481"/>
    </location>
</feature>
<sequence length="744" mass="76389">MVRGGWTVLAALAAVAPCARGHAALRTGAPANERLATSSRRVAVAAATFEDTDTIQPPLVSGAQAVASPARPPVRARRPAAQGSWVSLPDERVDVDTFPILPAIISQLKARGITQFTSIQSGTFEPVLSGRDILARSRTGTGKTLAFALPIVESIGRASTGRAAPSQPLAIVLVPTRELARQVAAEFELVAKPYGLQTISVYGGAPMGPQVRDLRRGVHIVIGTPGRILDHISGGTLDLSAIKHAVLDEADEMLDMGFADDVATILESAPPAGSRQMLLFSATTPPFIQKLVRQHMVDEMQLDAIGQNDGPKTSTSVQHFAVLAPERTEHRAAVLRDVLTVHGRGAKRVIVFTETKRDCDELVTGKQLGTLSAAALHGDVQQQQRETTMRNFREGKFTVLVATDVAARGIDVSGVDLVISYHVPASTESYVHRSGRTGRAGASGKSIILYNENRGSTLSRIERECQFKFSRVGPPAPEAVIAAAAHNLPALIDSVDAEVLPLFAPTARKILTESGGDQAQLESKLAAALACVAGIMAFEPRSLLTGRPGMRTLQLRAARRRLNVGQVVGIVREMGGPLIAEAVGKVRSCVDPSVAVFDLPASLAAELLETVGSAVGTAVVGVVAEPGTPYDAAAAVASPEDSEAAMEGAEDEAPVLAVCTELPELVTREVVGGGGGGGRYGGGGGGGRYGGGGGGGRYGGGGGGGRYGGGGGGYGGGGGGGGGGPPQAPRIVSGAVGVCAQAAS</sequence>
<name>A0A8J5X8G5_DIALT</name>
<dbReference type="InterPro" id="IPR011545">
    <property type="entry name" value="DEAD/DEAH_box_helicase_dom"/>
</dbReference>
<accession>A0A8J5X8G5</accession>
<evidence type="ECO:0000256" key="9">
    <source>
        <dbReference type="SAM" id="MobiDB-lite"/>
    </source>
</evidence>
<proteinExistence type="inferred from homology"/>
<dbReference type="PANTHER" id="PTHR47959">
    <property type="entry name" value="ATP-DEPENDENT RNA HELICASE RHLE-RELATED"/>
    <property type="match status" value="1"/>
</dbReference>
<dbReference type="Pfam" id="PF00271">
    <property type="entry name" value="Helicase_C"/>
    <property type="match status" value="1"/>
</dbReference>
<feature type="domain" description="Helicase ATP-binding" evidence="11">
    <location>
        <begin position="124"/>
        <end position="302"/>
    </location>
</feature>
<dbReference type="PROSITE" id="PS00039">
    <property type="entry name" value="DEAD_ATP_HELICASE"/>
    <property type="match status" value="1"/>
</dbReference>
<dbReference type="GO" id="GO:0005829">
    <property type="term" value="C:cytosol"/>
    <property type="evidence" value="ECO:0007669"/>
    <property type="project" value="TreeGrafter"/>
</dbReference>
<dbReference type="GO" id="GO:0003723">
    <property type="term" value="F:RNA binding"/>
    <property type="evidence" value="ECO:0007669"/>
    <property type="project" value="UniProtKB-KW"/>
</dbReference>
<evidence type="ECO:0000259" key="12">
    <source>
        <dbReference type="PROSITE" id="PS51194"/>
    </source>
</evidence>
<evidence type="ECO:0000256" key="6">
    <source>
        <dbReference type="ARBA" id="ARBA00022840"/>
    </source>
</evidence>
<reference evidence="13" key="1">
    <citation type="submission" date="2021-05" db="EMBL/GenBank/DDBJ databases">
        <title>The genome of the haptophyte Pavlova lutheri (Diacronema luteri, Pavlovales) - a model for lipid biosynthesis in eukaryotic algae.</title>
        <authorList>
            <person name="Hulatt C.J."/>
            <person name="Posewitz M.C."/>
        </authorList>
    </citation>
    <scope>NUCLEOTIDE SEQUENCE</scope>
    <source>
        <strain evidence="13">NIVA-4/92</strain>
    </source>
</reference>
<dbReference type="EMBL" id="JAGTXO010000052">
    <property type="protein sequence ID" value="KAG8458400.1"/>
    <property type="molecule type" value="Genomic_DNA"/>
</dbReference>
<dbReference type="InterPro" id="IPR035979">
    <property type="entry name" value="RBD_domain_sf"/>
</dbReference>
<feature type="compositionally biased region" description="Gly residues" evidence="9">
    <location>
        <begin position="709"/>
        <end position="725"/>
    </location>
</feature>
<dbReference type="InterPro" id="IPR027417">
    <property type="entry name" value="P-loop_NTPase"/>
</dbReference>
<dbReference type="InterPro" id="IPR050079">
    <property type="entry name" value="DEAD_box_RNA_helicase"/>
</dbReference>
<dbReference type="PROSITE" id="PS51194">
    <property type="entry name" value="HELICASE_CTER"/>
    <property type="match status" value="1"/>
</dbReference>
<dbReference type="GO" id="GO:0005524">
    <property type="term" value="F:ATP binding"/>
    <property type="evidence" value="ECO:0007669"/>
    <property type="project" value="UniProtKB-KW"/>
</dbReference>
<dbReference type="Gene3D" id="3.30.70.1800">
    <property type="match status" value="1"/>
</dbReference>
<dbReference type="InterPro" id="IPR000629">
    <property type="entry name" value="RNA-helicase_DEAD-box_CS"/>
</dbReference>
<gene>
    <name evidence="13" type="ORF">KFE25_004541</name>
</gene>
<dbReference type="InterPro" id="IPR014001">
    <property type="entry name" value="Helicase_ATP-bd"/>
</dbReference>
<dbReference type="CDD" id="cd18787">
    <property type="entry name" value="SF2_C_DEAD"/>
    <property type="match status" value="1"/>
</dbReference>
<dbReference type="Proteomes" id="UP000751190">
    <property type="component" value="Unassembled WGS sequence"/>
</dbReference>
<dbReference type="SMART" id="SM00490">
    <property type="entry name" value="HELICc"/>
    <property type="match status" value="1"/>
</dbReference>
<dbReference type="SUPFAM" id="SSF52540">
    <property type="entry name" value="P-loop containing nucleoside triphosphate hydrolases"/>
    <property type="match status" value="1"/>
</dbReference>
<keyword evidence="10" id="KW-0732">Signal</keyword>
<keyword evidence="7" id="KW-0694">RNA-binding</keyword>
<dbReference type="Pfam" id="PF08152">
    <property type="entry name" value="GUCT"/>
    <property type="match status" value="1"/>
</dbReference>
<organism evidence="13 14">
    <name type="scientific">Diacronema lutheri</name>
    <name type="common">Unicellular marine alga</name>
    <name type="synonym">Monochrysis lutheri</name>
    <dbReference type="NCBI Taxonomy" id="2081491"/>
    <lineage>
        <taxon>Eukaryota</taxon>
        <taxon>Haptista</taxon>
        <taxon>Haptophyta</taxon>
        <taxon>Pavlovophyceae</taxon>
        <taxon>Pavlovales</taxon>
        <taxon>Pavlovaceae</taxon>
        <taxon>Diacronema</taxon>
    </lineage>
</organism>
<evidence type="ECO:0000313" key="14">
    <source>
        <dbReference type="Proteomes" id="UP000751190"/>
    </source>
</evidence>
<keyword evidence="5 8" id="KW-0347">Helicase</keyword>
<dbReference type="OrthoDB" id="4255at2759"/>
<comment type="caution">
    <text evidence="13">The sequence shown here is derived from an EMBL/GenBank/DDBJ whole genome shotgun (WGS) entry which is preliminary data.</text>
</comment>
<evidence type="ECO:0000256" key="10">
    <source>
        <dbReference type="SAM" id="SignalP"/>
    </source>
</evidence>
<dbReference type="InterPro" id="IPR044742">
    <property type="entry name" value="DEAD/DEAH_RhlB"/>
</dbReference>
<evidence type="ECO:0000256" key="5">
    <source>
        <dbReference type="ARBA" id="ARBA00022806"/>
    </source>
</evidence>
<comment type="similarity">
    <text evidence="1">Belongs to the DEAD box helicase family. DDX21/DDX50 subfamily.</text>
</comment>
<keyword evidence="4 8" id="KW-0378">Hydrolase</keyword>
<evidence type="ECO:0000256" key="1">
    <source>
        <dbReference type="ARBA" id="ARBA00006517"/>
    </source>
</evidence>
<evidence type="ECO:0000313" key="13">
    <source>
        <dbReference type="EMBL" id="KAG8458400.1"/>
    </source>
</evidence>
<dbReference type="Gene3D" id="3.40.50.300">
    <property type="entry name" value="P-loop containing nucleotide triphosphate hydrolases"/>
    <property type="match status" value="2"/>
</dbReference>
<keyword evidence="3 8" id="KW-0547">Nucleotide-binding</keyword>
<dbReference type="SUPFAM" id="SSF54928">
    <property type="entry name" value="RNA-binding domain, RBD"/>
    <property type="match status" value="1"/>
</dbReference>
<protein>
    <recommendedName>
        <fullName evidence="2">RNA helicase</fullName>
        <ecNumber evidence="2">3.6.4.13</ecNumber>
    </recommendedName>
</protein>
<feature type="signal peptide" evidence="10">
    <location>
        <begin position="1"/>
        <end position="21"/>
    </location>
</feature>
<dbReference type="PANTHER" id="PTHR47959:SF1">
    <property type="entry name" value="ATP-DEPENDENT RNA HELICASE DBPA"/>
    <property type="match status" value="1"/>
</dbReference>
<dbReference type="OMA" id="EHTMQRF"/>
<feature type="chain" id="PRO_5035177482" description="RNA helicase" evidence="10">
    <location>
        <begin position="22"/>
        <end position="744"/>
    </location>
</feature>
<dbReference type="AlphaFoldDB" id="A0A8J5X8G5"/>
<evidence type="ECO:0000256" key="2">
    <source>
        <dbReference type="ARBA" id="ARBA00012552"/>
    </source>
</evidence>
<dbReference type="CDD" id="cd00268">
    <property type="entry name" value="DEADc"/>
    <property type="match status" value="1"/>
</dbReference>
<dbReference type="Pfam" id="PF00270">
    <property type="entry name" value="DEAD"/>
    <property type="match status" value="1"/>
</dbReference>
<dbReference type="EC" id="3.6.4.13" evidence="2"/>
<evidence type="ECO:0000256" key="8">
    <source>
        <dbReference type="RuleBase" id="RU000492"/>
    </source>
</evidence>
<dbReference type="SMART" id="SM00487">
    <property type="entry name" value="DEXDc"/>
    <property type="match status" value="1"/>
</dbReference>
<dbReference type="InterPro" id="IPR059027">
    <property type="entry name" value="DD_DDX21-DDX50"/>
</dbReference>
<dbReference type="InterPro" id="IPR012562">
    <property type="entry name" value="GUCT"/>
</dbReference>
<evidence type="ECO:0000256" key="4">
    <source>
        <dbReference type="ARBA" id="ARBA00022801"/>
    </source>
</evidence>
<evidence type="ECO:0000256" key="7">
    <source>
        <dbReference type="ARBA" id="ARBA00022884"/>
    </source>
</evidence>